<dbReference type="EMBL" id="LPWD01000195">
    <property type="protein sequence ID" value="ODS02934.1"/>
    <property type="molecule type" value="Genomic_DNA"/>
</dbReference>
<sequence length="404" mass="45342">MKRILLGQLTANGDCVYATILARQLRHDNPEAHITWAVSTQCAGLLKNNPDIDETWEIPFQGWNAHELIWRVFQREAVERSLRREFDEILLSQIWPDNARNYDGTVRPSILRSYGRPITVPIENVIRLTDDEMETADAFVRDNRIEDFEQRILFECSSRSGQSFVTPDLAQHIAEQIYALLPNATVIFTTAEPMTLRDARSRYAGALSLREIAHLTHACSLFVGAGSGCTTLATSTAAKKLPFVLLLKGDTSVFASFAHDFEYFGIEHPGVIEMTDENPARIASCVSRVASQGAAPALQEFGGTIPVTFDHYGEVLERTLLRQQRYLDAARSLMTTADRYGWTEDLIRLGEDRIMPCLARDPSWFFANERAFGEAFRTALMEAARDPAAEPRQKSAKDQGILLG</sequence>
<protein>
    <submittedName>
        <fullName evidence="2">Uncharacterized protein</fullName>
    </submittedName>
</protein>
<accession>A0A1E3WAV6</accession>
<organism evidence="2 3">
    <name type="scientific">Methyloceanibacter marginalis</name>
    <dbReference type="NCBI Taxonomy" id="1774971"/>
    <lineage>
        <taxon>Bacteria</taxon>
        <taxon>Pseudomonadati</taxon>
        <taxon>Pseudomonadota</taxon>
        <taxon>Alphaproteobacteria</taxon>
        <taxon>Hyphomicrobiales</taxon>
        <taxon>Hyphomicrobiaceae</taxon>
        <taxon>Methyloceanibacter</taxon>
    </lineage>
</organism>
<dbReference type="Proteomes" id="UP000095042">
    <property type="component" value="Unassembled WGS sequence"/>
</dbReference>
<dbReference type="GO" id="GO:0009244">
    <property type="term" value="P:lipopolysaccharide core region biosynthetic process"/>
    <property type="evidence" value="ECO:0007669"/>
    <property type="project" value="TreeGrafter"/>
</dbReference>
<dbReference type="PANTHER" id="PTHR30160:SF1">
    <property type="entry name" value="LIPOPOLYSACCHARIDE 1,2-N-ACETYLGLUCOSAMINETRANSFERASE-RELATED"/>
    <property type="match status" value="1"/>
</dbReference>
<keyword evidence="3" id="KW-1185">Reference proteome</keyword>
<dbReference type="AlphaFoldDB" id="A0A1E3WAV6"/>
<comment type="caution">
    <text evidence="2">The sequence shown here is derived from an EMBL/GenBank/DDBJ whole genome shotgun (WGS) entry which is preliminary data.</text>
</comment>
<dbReference type="PANTHER" id="PTHR30160">
    <property type="entry name" value="TETRAACYLDISACCHARIDE 4'-KINASE-RELATED"/>
    <property type="match status" value="1"/>
</dbReference>
<evidence type="ECO:0000313" key="2">
    <source>
        <dbReference type="EMBL" id="ODS02934.1"/>
    </source>
</evidence>
<dbReference type="Gene3D" id="3.40.50.2000">
    <property type="entry name" value="Glycogen Phosphorylase B"/>
    <property type="match status" value="1"/>
</dbReference>
<feature type="compositionally biased region" description="Basic and acidic residues" evidence="1">
    <location>
        <begin position="384"/>
        <end position="397"/>
    </location>
</feature>
<evidence type="ECO:0000256" key="1">
    <source>
        <dbReference type="SAM" id="MobiDB-lite"/>
    </source>
</evidence>
<evidence type="ECO:0000313" key="3">
    <source>
        <dbReference type="Proteomes" id="UP000095042"/>
    </source>
</evidence>
<dbReference type="RefSeq" id="WP_069623866.1">
    <property type="nucleotide sequence ID" value="NZ_LPWD01000195.1"/>
</dbReference>
<dbReference type="GO" id="GO:0008713">
    <property type="term" value="F:ADP-heptose-lipopolysaccharide heptosyltransferase activity"/>
    <property type="evidence" value="ECO:0007669"/>
    <property type="project" value="TreeGrafter"/>
</dbReference>
<dbReference type="GO" id="GO:0005829">
    <property type="term" value="C:cytosol"/>
    <property type="evidence" value="ECO:0007669"/>
    <property type="project" value="TreeGrafter"/>
</dbReference>
<dbReference type="InterPro" id="IPR051199">
    <property type="entry name" value="LPS_LOS_Heptosyltrfase"/>
</dbReference>
<proteinExistence type="predicted"/>
<dbReference type="SUPFAM" id="SSF53756">
    <property type="entry name" value="UDP-Glycosyltransferase/glycogen phosphorylase"/>
    <property type="match status" value="1"/>
</dbReference>
<feature type="region of interest" description="Disordered" evidence="1">
    <location>
        <begin position="384"/>
        <end position="404"/>
    </location>
</feature>
<reference evidence="2 3" key="1">
    <citation type="journal article" date="2016" name="Environ. Microbiol.">
        <title>New Methyloceanibacter diversity from North Sea sediments includes methanotroph containing solely the soluble methane monooxygenase.</title>
        <authorList>
            <person name="Vekeman B."/>
            <person name="Kerckhof F.M."/>
            <person name="Cremers G."/>
            <person name="de Vos P."/>
            <person name="Vandamme P."/>
            <person name="Boon N."/>
            <person name="Op den Camp H.J."/>
            <person name="Heylen K."/>
        </authorList>
    </citation>
    <scope>NUCLEOTIDE SEQUENCE [LARGE SCALE GENOMIC DNA]</scope>
    <source>
        <strain evidence="2 3">R-67177</strain>
    </source>
</reference>
<gene>
    <name evidence="2" type="ORF">AUC71_12540</name>
</gene>
<dbReference type="OrthoDB" id="9760688at2"/>
<name>A0A1E3WAV6_9HYPH</name>